<dbReference type="Proteomes" id="UP000606463">
    <property type="component" value="Unassembled WGS sequence"/>
</dbReference>
<evidence type="ECO:0000313" key="3">
    <source>
        <dbReference type="EMBL" id="HIP98407.1"/>
    </source>
</evidence>
<evidence type="ECO:0000256" key="1">
    <source>
        <dbReference type="ARBA" id="ARBA00008791"/>
    </source>
</evidence>
<evidence type="ECO:0000313" key="4">
    <source>
        <dbReference type="Proteomes" id="UP000606463"/>
    </source>
</evidence>
<comment type="similarity">
    <text evidence="1">Belongs to the universal stress protein A family.</text>
</comment>
<protein>
    <submittedName>
        <fullName evidence="3">Universal stress protein</fullName>
    </submittedName>
</protein>
<dbReference type="Gene3D" id="3.40.50.620">
    <property type="entry name" value="HUPs"/>
    <property type="match status" value="2"/>
</dbReference>
<sequence>MVRQIILEDRLEEYTIALSYDPEDDPSPLFDYTFHLAKLLKGKVVVVHALENLVSTKTDEEEEKILRNVEQIVNELNPAVEWKVEIIYGKEIENFIHFVEKKGINLLAFYYFKKLFGKSLSEQFVEHLTNCGLLVVKEKLTFKPIKKVLVPVDFSESSFKQKEFVLRLKEGNDLKVDFLHVLEDEDKSEEEEVKLLFGELFEGIGNLRLECGKPAEKIIEILKKEGYELIVIGRTGRGLNLDYGNVAQEVIKEAPCPVVVV</sequence>
<dbReference type="InterPro" id="IPR014729">
    <property type="entry name" value="Rossmann-like_a/b/a_fold"/>
</dbReference>
<dbReference type="PRINTS" id="PR01438">
    <property type="entry name" value="UNVRSLSTRESS"/>
</dbReference>
<dbReference type="AlphaFoldDB" id="A0A9D1CFR5"/>
<reference evidence="3" key="1">
    <citation type="journal article" date="2020" name="ISME J.">
        <title>Gammaproteobacteria mediating utilization of methyl-, sulfur- and petroleum organic compounds in deep ocean hydrothermal plumes.</title>
        <authorList>
            <person name="Zhou Z."/>
            <person name="Liu Y."/>
            <person name="Pan J."/>
            <person name="Cron B.R."/>
            <person name="Toner B.M."/>
            <person name="Anantharaman K."/>
            <person name="Breier J.A."/>
            <person name="Dick G.J."/>
            <person name="Li M."/>
        </authorList>
    </citation>
    <scope>NUCLEOTIDE SEQUENCE</scope>
    <source>
        <strain evidence="3">SZUA-1501</strain>
    </source>
</reference>
<accession>A0A9D1CFR5</accession>
<dbReference type="Pfam" id="PF00582">
    <property type="entry name" value="Usp"/>
    <property type="match status" value="1"/>
</dbReference>
<comment type="caution">
    <text evidence="3">The sequence shown here is derived from an EMBL/GenBank/DDBJ whole genome shotgun (WGS) entry which is preliminary data.</text>
</comment>
<dbReference type="InterPro" id="IPR006015">
    <property type="entry name" value="Universal_stress_UspA"/>
</dbReference>
<name>A0A9D1CFR5_AQUAO</name>
<dbReference type="CDD" id="cd00293">
    <property type="entry name" value="USP-like"/>
    <property type="match status" value="1"/>
</dbReference>
<dbReference type="InterPro" id="IPR006016">
    <property type="entry name" value="UspA"/>
</dbReference>
<gene>
    <name evidence="3" type="ORF">EYH37_03445</name>
</gene>
<evidence type="ECO:0000259" key="2">
    <source>
        <dbReference type="Pfam" id="PF00582"/>
    </source>
</evidence>
<dbReference type="SUPFAM" id="SSF52402">
    <property type="entry name" value="Adenine nucleotide alpha hydrolases-like"/>
    <property type="match status" value="2"/>
</dbReference>
<dbReference type="PANTHER" id="PTHR46268:SF6">
    <property type="entry name" value="UNIVERSAL STRESS PROTEIN UP12"/>
    <property type="match status" value="1"/>
</dbReference>
<proteinExistence type="inferred from homology"/>
<dbReference type="PANTHER" id="PTHR46268">
    <property type="entry name" value="STRESS RESPONSE PROTEIN NHAX"/>
    <property type="match status" value="1"/>
</dbReference>
<organism evidence="3 4">
    <name type="scientific">Aquifex aeolicus</name>
    <dbReference type="NCBI Taxonomy" id="63363"/>
    <lineage>
        <taxon>Bacteria</taxon>
        <taxon>Pseudomonadati</taxon>
        <taxon>Aquificota</taxon>
        <taxon>Aquificia</taxon>
        <taxon>Aquificales</taxon>
        <taxon>Aquificaceae</taxon>
        <taxon>Aquifex</taxon>
    </lineage>
</organism>
<dbReference type="EMBL" id="DQVE01000036">
    <property type="protein sequence ID" value="HIP98407.1"/>
    <property type="molecule type" value="Genomic_DNA"/>
</dbReference>
<feature type="domain" description="UspA" evidence="2">
    <location>
        <begin position="210"/>
        <end position="261"/>
    </location>
</feature>